<gene>
    <name evidence="2" type="ORF">Tci_008901</name>
</gene>
<protein>
    <submittedName>
        <fullName evidence="2">Uncharacterized protein</fullName>
    </submittedName>
</protein>
<organism evidence="2">
    <name type="scientific">Tanacetum cinerariifolium</name>
    <name type="common">Dalmatian daisy</name>
    <name type="synonym">Chrysanthemum cinerariifolium</name>
    <dbReference type="NCBI Taxonomy" id="118510"/>
    <lineage>
        <taxon>Eukaryota</taxon>
        <taxon>Viridiplantae</taxon>
        <taxon>Streptophyta</taxon>
        <taxon>Embryophyta</taxon>
        <taxon>Tracheophyta</taxon>
        <taxon>Spermatophyta</taxon>
        <taxon>Magnoliopsida</taxon>
        <taxon>eudicotyledons</taxon>
        <taxon>Gunneridae</taxon>
        <taxon>Pentapetalae</taxon>
        <taxon>asterids</taxon>
        <taxon>campanulids</taxon>
        <taxon>Asterales</taxon>
        <taxon>Asteraceae</taxon>
        <taxon>Asteroideae</taxon>
        <taxon>Anthemideae</taxon>
        <taxon>Anthemidinae</taxon>
        <taxon>Tanacetum</taxon>
    </lineage>
</organism>
<sequence>MVIKKMVPYEAFAFRCGAGDVVLRESYKPKTYGKLYYTCPRSKKEKRVRLLVNSPGASTNPIYSLGSSMIPGYSPGPLTPPSYSLRPSRNAECTNCKLFIRKLQSEDWVEMLVLYCWRSVDKDFMVAGVINKLCEEVAAANEETDYFIQELDVFPGWVVATQKTSEFLKETQKKDDERLRQPEPLSRETEAKAREKCIFIKKLKGIQPF</sequence>
<reference evidence="2" key="1">
    <citation type="journal article" date="2019" name="Sci. Rep.">
        <title>Draft genome of Tanacetum cinerariifolium, the natural source of mosquito coil.</title>
        <authorList>
            <person name="Yamashiro T."/>
            <person name="Shiraishi A."/>
            <person name="Satake H."/>
            <person name="Nakayama K."/>
        </authorList>
    </citation>
    <scope>NUCLEOTIDE SEQUENCE</scope>
</reference>
<feature type="region of interest" description="Disordered" evidence="1">
    <location>
        <begin position="170"/>
        <end position="192"/>
    </location>
</feature>
<dbReference type="AlphaFoldDB" id="A0A6L2JIT1"/>
<name>A0A6L2JIT1_TANCI</name>
<dbReference type="EMBL" id="BKCJ010000866">
    <property type="protein sequence ID" value="GEU36923.1"/>
    <property type="molecule type" value="Genomic_DNA"/>
</dbReference>
<evidence type="ECO:0000256" key="1">
    <source>
        <dbReference type="SAM" id="MobiDB-lite"/>
    </source>
</evidence>
<evidence type="ECO:0000313" key="2">
    <source>
        <dbReference type="EMBL" id="GEU36923.1"/>
    </source>
</evidence>
<comment type="caution">
    <text evidence="2">The sequence shown here is derived from an EMBL/GenBank/DDBJ whole genome shotgun (WGS) entry which is preliminary data.</text>
</comment>
<accession>A0A6L2JIT1</accession>
<proteinExistence type="predicted"/>